<feature type="compositionally biased region" description="Basic and acidic residues" evidence="3">
    <location>
        <begin position="724"/>
        <end position="733"/>
    </location>
</feature>
<dbReference type="GO" id="GO:0005634">
    <property type="term" value="C:nucleus"/>
    <property type="evidence" value="ECO:0007669"/>
    <property type="project" value="UniProtKB-SubCell"/>
</dbReference>
<dbReference type="InterPro" id="IPR017930">
    <property type="entry name" value="Myb_dom"/>
</dbReference>
<comment type="caution">
    <text evidence="7">The sequence shown here is derived from an EMBL/GenBank/DDBJ whole genome shotgun (WGS) entry which is preliminary data.</text>
</comment>
<feature type="region of interest" description="Disordered" evidence="3">
    <location>
        <begin position="68"/>
        <end position="99"/>
    </location>
</feature>
<dbReference type="PROSITE" id="PS50090">
    <property type="entry name" value="MYB_LIKE"/>
    <property type="match status" value="1"/>
</dbReference>
<evidence type="ECO:0000256" key="4">
    <source>
        <dbReference type="SAM" id="SignalP"/>
    </source>
</evidence>
<dbReference type="SUPFAM" id="SSF46689">
    <property type="entry name" value="Homeodomain-like"/>
    <property type="match status" value="1"/>
</dbReference>
<feature type="region of interest" description="Disordered" evidence="3">
    <location>
        <begin position="271"/>
        <end position="316"/>
    </location>
</feature>
<dbReference type="Gene3D" id="1.10.10.60">
    <property type="entry name" value="Homeodomain-like"/>
    <property type="match status" value="1"/>
</dbReference>
<dbReference type="AlphaFoldDB" id="A0AA88DHG2"/>
<dbReference type="PANTHER" id="PTHR47206:SF1">
    <property type="entry name" value="HOMEODOMAIN-LIKE SUPERFAMILY PROTEIN"/>
    <property type="match status" value="1"/>
</dbReference>
<dbReference type="Proteomes" id="UP001187192">
    <property type="component" value="Unassembled WGS sequence"/>
</dbReference>
<feature type="signal peptide" evidence="4">
    <location>
        <begin position="1"/>
        <end position="22"/>
    </location>
</feature>
<keyword evidence="8" id="KW-1185">Reference proteome</keyword>
<evidence type="ECO:0000259" key="5">
    <source>
        <dbReference type="PROSITE" id="PS50090"/>
    </source>
</evidence>
<dbReference type="CDD" id="cd11660">
    <property type="entry name" value="SANT_TRF"/>
    <property type="match status" value="1"/>
</dbReference>
<dbReference type="PANTHER" id="PTHR47206">
    <property type="entry name" value="HOMEODOMAIN-LIKE SUPERFAMILY PROTEIN"/>
    <property type="match status" value="1"/>
</dbReference>
<dbReference type="InterPro" id="IPR001005">
    <property type="entry name" value="SANT/Myb"/>
</dbReference>
<organism evidence="7 8">
    <name type="scientific">Ficus carica</name>
    <name type="common">Common fig</name>
    <dbReference type="NCBI Taxonomy" id="3494"/>
    <lineage>
        <taxon>Eukaryota</taxon>
        <taxon>Viridiplantae</taxon>
        <taxon>Streptophyta</taxon>
        <taxon>Embryophyta</taxon>
        <taxon>Tracheophyta</taxon>
        <taxon>Spermatophyta</taxon>
        <taxon>Magnoliopsida</taxon>
        <taxon>eudicotyledons</taxon>
        <taxon>Gunneridae</taxon>
        <taxon>Pentapetalae</taxon>
        <taxon>rosids</taxon>
        <taxon>fabids</taxon>
        <taxon>Rosales</taxon>
        <taxon>Moraceae</taxon>
        <taxon>Ficeae</taxon>
        <taxon>Ficus</taxon>
    </lineage>
</organism>
<comment type="subcellular location">
    <subcellularLocation>
        <location evidence="1">Nucleus</location>
    </subcellularLocation>
</comment>
<dbReference type="SMART" id="SM00717">
    <property type="entry name" value="SANT"/>
    <property type="match status" value="1"/>
</dbReference>
<feature type="domain" description="Myb-like" evidence="5">
    <location>
        <begin position="132"/>
        <end position="176"/>
    </location>
</feature>
<feature type="region of interest" description="Disordered" evidence="3">
    <location>
        <begin position="400"/>
        <end position="437"/>
    </location>
</feature>
<dbReference type="EMBL" id="BTGU01000010">
    <property type="protein sequence ID" value="GMN40149.1"/>
    <property type="molecule type" value="Genomic_DNA"/>
</dbReference>
<sequence length="733" mass="77615">MEVVYFVSLSLLKSLFLAHCPSQSFHGWKDNDSDLEYELEAVPLVNNESATEAAACVKVLIASGIPSGSNPSGSTIEAPLTINIPSGQPSRASEQPSCSTQGTNIVVPVSVQKQPAPAPTVAENLDTNGTAGGKRKRKPWSEAEDLELIAAVQKCGEGNWANILRGDFKGDRTASQLSQAMCLYLFYSTRWAIIRKRHGNLNLGGNLNGAHTAQLSEAQLAARHAMSLALNMPVKNLTAGTTAVNNSAGANSTNKSAGTNATNKSLLTPAAAVEASTSGNSSLQSQKQSHENLASKQPPVGSLGPTTKSRLPMKKPVVKSIPSSDAMVRATAVAAGARIASPSDAASLLRAAQAKNAIHIKPTGGVSIMSSMPSGMPAHSEAHPNVHYIRTGLAPSPVSNYAAATPSAPSPGSIKAISPPVQQTQTSNGTSGTSLDVSSKQKNVVSCTPARELPLKQEPKTIEEIKVYSGSATKEQIQGDGAFFSANSQGELVQEGAPDPDADLRGTPATGKPVSSSSETMGEHDQVTIDIQPKDNETENAKEILSSPVGAGENREQNVDKMQEDDAVGESREPQNMDKMHEDHAVEENGEAQRTDKMQEDHAAEENGEARDTDKMLDDHAVEGNGEARDTDKMLDDHAVEGNDKARNVNKMEEDHAVEENGEAQKTNEMQEDHAVEENGEAQNTNKMQENHAVEENSEAQNIDKMQEDLSSTRADGCSAKSENSSKETGNEM</sequence>
<evidence type="ECO:0000256" key="3">
    <source>
        <dbReference type="SAM" id="MobiDB-lite"/>
    </source>
</evidence>
<dbReference type="InterPro" id="IPR009057">
    <property type="entry name" value="Homeodomain-like_sf"/>
</dbReference>
<proteinExistence type="predicted"/>
<gene>
    <name evidence="7" type="ORF">TIFTF001_009384</name>
</gene>
<feature type="region of interest" description="Disordered" evidence="3">
    <location>
        <begin position="116"/>
        <end position="139"/>
    </location>
</feature>
<evidence type="ECO:0000256" key="1">
    <source>
        <dbReference type="ARBA" id="ARBA00004123"/>
    </source>
</evidence>
<evidence type="ECO:0000259" key="6">
    <source>
        <dbReference type="PROSITE" id="PS51294"/>
    </source>
</evidence>
<feature type="chain" id="PRO_5041646724" evidence="4">
    <location>
        <begin position="23"/>
        <end position="733"/>
    </location>
</feature>
<dbReference type="PROSITE" id="PS51294">
    <property type="entry name" value="HTH_MYB"/>
    <property type="match status" value="1"/>
</dbReference>
<feature type="compositionally biased region" description="Basic and acidic residues" evidence="3">
    <location>
        <begin position="553"/>
        <end position="659"/>
    </location>
</feature>
<feature type="compositionally biased region" description="Low complexity" evidence="3">
    <location>
        <begin position="422"/>
        <end position="434"/>
    </location>
</feature>
<feature type="compositionally biased region" description="Basic and acidic residues" evidence="3">
    <location>
        <begin position="521"/>
        <end position="542"/>
    </location>
</feature>
<feature type="compositionally biased region" description="Polar residues" evidence="3">
    <location>
        <begin position="83"/>
        <end position="99"/>
    </location>
</feature>
<evidence type="ECO:0000256" key="2">
    <source>
        <dbReference type="ARBA" id="ARBA00023242"/>
    </source>
</evidence>
<protein>
    <submittedName>
        <fullName evidence="7">Uncharacterized protein</fullName>
    </submittedName>
</protein>
<feature type="compositionally biased region" description="Polar residues" evidence="3">
    <location>
        <begin position="275"/>
        <end position="295"/>
    </location>
</feature>
<name>A0AA88DHG2_FICCA</name>
<dbReference type="Pfam" id="PF00249">
    <property type="entry name" value="Myb_DNA-binding"/>
    <property type="match status" value="1"/>
</dbReference>
<keyword evidence="4" id="KW-0732">Signal</keyword>
<feature type="domain" description="HTH myb-type" evidence="6">
    <location>
        <begin position="134"/>
        <end position="165"/>
    </location>
</feature>
<evidence type="ECO:0000313" key="8">
    <source>
        <dbReference type="Proteomes" id="UP001187192"/>
    </source>
</evidence>
<feature type="region of interest" description="Disordered" evidence="3">
    <location>
        <begin position="492"/>
        <end position="733"/>
    </location>
</feature>
<feature type="compositionally biased region" description="Low complexity" evidence="3">
    <location>
        <begin position="402"/>
        <end position="413"/>
    </location>
</feature>
<evidence type="ECO:0000313" key="7">
    <source>
        <dbReference type="EMBL" id="GMN40149.1"/>
    </source>
</evidence>
<keyword evidence="2" id="KW-0539">Nucleus</keyword>
<reference evidence="7" key="1">
    <citation type="submission" date="2023-07" db="EMBL/GenBank/DDBJ databases">
        <title>draft genome sequence of fig (Ficus carica).</title>
        <authorList>
            <person name="Takahashi T."/>
            <person name="Nishimura K."/>
        </authorList>
    </citation>
    <scope>NUCLEOTIDE SEQUENCE</scope>
</reference>
<accession>A0AA88DHG2</accession>